<dbReference type="RefSeq" id="XP_044973109.1">
    <property type="nucleotide sequence ID" value="XM_045117174.1"/>
</dbReference>
<dbReference type="OrthoDB" id="10588519at2759"/>
<dbReference type="GeneID" id="123440610"/>
<feature type="compositionally biased region" description="Basic and acidic residues" evidence="1">
    <location>
        <begin position="51"/>
        <end position="60"/>
    </location>
</feature>
<evidence type="ECO:0000256" key="1">
    <source>
        <dbReference type="SAM" id="MobiDB-lite"/>
    </source>
</evidence>
<evidence type="ECO:0000313" key="4">
    <source>
        <dbReference type="Proteomes" id="UP000011116"/>
    </source>
</evidence>
<feature type="region of interest" description="Disordered" evidence="1">
    <location>
        <begin position="108"/>
        <end position="145"/>
    </location>
</feature>
<evidence type="ECO:0000313" key="3">
    <source>
        <dbReference type="EnsemblPlants" id="HORVU.MOREX.r3.3HG0305950.1.CDS1"/>
    </source>
</evidence>
<sequence length="348" mass="35779">MDDDLTEALVPKNSDESPGTRRESSPPLSPSSRNVAKNPTESSDSSSSEAPVRDNSKNHQELGASSAASDGKQGPVSTGEEEAAAATLDCWGAAAATLARWGAAVASAARRKPGRSTSEARDGSSGVAVSGRAEHLIRIPPPGAAGLIHRAKRRSDSWRTDPILAGPSADLAVALQEFALEPDATTAARLEQAAAAFDSIASSNTEDGAVAKQLATEAAALAAGWRGDDRQGSSAFETAAFERAASRQELELPAPAASSYSTETLLCAVISGSLALLPYLPSQVPKKSRSTFAILFGVVFVLASAGVMLLAASLHKRAANAMARISFLAFSVLVVAFVGFALGGRTYS</sequence>
<dbReference type="AlphaFoldDB" id="A0A8I6Y4I9"/>
<reference evidence="3" key="2">
    <citation type="submission" date="2020-10" db="EMBL/GenBank/DDBJ databases">
        <authorList>
            <person name="Scholz U."/>
            <person name="Mascher M."/>
            <person name="Fiebig A."/>
        </authorList>
    </citation>
    <scope>NUCLEOTIDE SEQUENCE [LARGE SCALE GENOMIC DNA]</scope>
    <source>
        <strain evidence="3">cv. Morex</strain>
    </source>
</reference>
<keyword evidence="2" id="KW-1133">Transmembrane helix</keyword>
<keyword evidence="2" id="KW-0812">Transmembrane</keyword>
<keyword evidence="2" id="KW-0472">Membrane</keyword>
<dbReference type="EnsemblPlants" id="HORVU.MOREX.r3.3HG0305950.1">
    <property type="protein sequence ID" value="HORVU.MOREX.r3.3HG0305950.1.CDS1"/>
    <property type="gene ID" value="HORVU.MOREX.r3.3HG0305950"/>
</dbReference>
<organism evidence="3 4">
    <name type="scientific">Hordeum vulgare subsp. vulgare</name>
    <name type="common">Domesticated barley</name>
    <dbReference type="NCBI Taxonomy" id="112509"/>
    <lineage>
        <taxon>Eukaryota</taxon>
        <taxon>Viridiplantae</taxon>
        <taxon>Streptophyta</taxon>
        <taxon>Embryophyta</taxon>
        <taxon>Tracheophyta</taxon>
        <taxon>Spermatophyta</taxon>
        <taxon>Magnoliopsida</taxon>
        <taxon>Liliopsida</taxon>
        <taxon>Poales</taxon>
        <taxon>Poaceae</taxon>
        <taxon>BOP clade</taxon>
        <taxon>Pooideae</taxon>
        <taxon>Triticodae</taxon>
        <taxon>Triticeae</taxon>
        <taxon>Hordeinae</taxon>
        <taxon>Hordeum</taxon>
    </lineage>
</organism>
<feature type="transmembrane region" description="Helical" evidence="2">
    <location>
        <begin position="321"/>
        <end position="342"/>
    </location>
</feature>
<feature type="compositionally biased region" description="Basic and acidic residues" evidence="1">
    <location>
        <begin position="13"/>
        <end position="24"/>
    </location>
</feature>
<accession>A0A8I6Y4I9</accession>
<dbReference type="Gramene" id="HORVU.MOREX.r3.3HG0305950.1">
    <property type="protein sequence ID" value="HORVU.MOREX.r3.3HG0305950.1.CDS1"/>
    <property type="gene ID" value="HORVU.MOREX.r3.3HG0305950"/>
</dbReference>
<dbReference type="SMR" id="A0A8I6Y4I9"/>
<dbReference type="Proteomes" id="UP000011116">
    <property type="component" value="Chromosome 3H"/>
</dbReference>
<feature type="region of interest" description="Disordered" evidence="1">
    <location>
        <begin position="1"/>
        <end position="80"/>
    </location>
</feature>
<proteinExistence type="predicted"/>
<name>A0A8I6Y4I9_HORVV</name>
<feature type="transmembrane region" description="Helical" evidence="2">
    <location>
        <begin position="292"/>
        <end position="315"/>
    </location>
</feature>
<reference evidence="3" key="3">
    <citation type="submission" date="2022-01" db="UniProtKB">
        <authorList>
            <consortium name="EnsemblPlants"/>
        </authorList>
    </citation>
    <scope>IDENTIFICATION</scope>
    <source>
        <strain evidence="3">subsp. vulgare</strain>
    </source>
</reference>
<dbReference type="KEGG" id="hvg:123440610"/>
<gene>
    <name evidence="3" type="primary">LOC123440610</name>
</gene>
<evidence type="ECO:0000256" key="2">
    <source>
        <dbReference type="SAM" id="Phobius"/>
    </source>
</evidence>
<reference evidence="4" key="1">
    <citation type="journal article" date="2012" name="Nature">
        <title>A physical, genetic and functional sequence assembly of the barley genome.</title>
        <authorList>
            <consortium name="The International Barley Genome Sequencing Consortium"/>
            <person name="Mayer K.F."/>
            <person name="Waugh R."/>
            <person name="Brown J.W."/>
            <person name="Schulman A."/>
            <person name="Langridge P."/>
            <person name="Platzer M."/>
            <person name="Fincher G.B."/>
            <person name="Muehlbauer G.J."/>
            <person name="Sato K."/>
            <person name="Close T.J."/>
            <person name="Wise R.P."/>
            <person name="Stein N."/>
        </authorList>
    </citation>
    <scope>NUCLEOTIDE SEQUENCE [LARGE SCALE GENOMIC DNA]</scope>
    <source>
        <strain evidence="4">cv. Morex</strain>
    </source>
</reference>
<dbReference type="Gramene" id="HORVU.MOREX.r2.3HG0255490.1">
    <property type="protein sequence ID" value="HORVU.MOREX.r2.3HG0255490.1.CDS.1"/>
    <property type="gene ID" value="HORVU.MOREX.r2.3HG0255490"/>
</dbReference>
<protein>
    <submittedName>
        <fullName evidence="3">Uncharacterized protein</fullName>
    </submittedName>
</protein>
<keyword evidence="4" id="KW-1185">Reference proteome</keyword>